<dbReference type="Proteomes" id="UP000253141">
    <property type="component" value="Unassembled WGS sequence"/>
</dbReference>
<evidence type="ECO:0000256" key="1">
    <source>
        <dbReference type="SAM" id="Phobius"/>
    </source>
</evidence>
<evidence type="ECO:0000313" key="2">
    <source>
        <dbReference type="EMBL" id="RDB06268.1"/>
    </source>
</evidence>
<protein>
    <submittedName>
        <fullName evidence="2">Uncharacterized protein</fullName>
    </submittedName>
</protein>
<dbReference type="AlphaFoldDB" id="A0A369I9H4"/>
<feature type="transmembrane region" description="Helical" evidence="1">
    <location>
        <begin position="12"/>
        <end position="31"/>
    </location>
</feature>
<feature type="transmembrane region" description="Helical" evidence="1">
    <location>
        <begin position="208"/>
        <end position="224"/>
    </location>
</feature>
<feature type="transmembrane region" description="Helical" evidence="1">
    <location>
        <begin position="318"/>
        <end position="337"/>
    </location>
</feature>
<name>A0A369I9H4_9BACT</name>
<feature type="transmembrane region" description="Helical" evidence="1">
    <location>
        <begin position="374"/>
        <end position="393"/>
    </location>
</feature>
<organism evidence="2 3">
    <name type="scientific">Runella aurantiaca</name>
    <dbReference type="NCBI Taxonomy" id="2282308"/>
    <lineage>
        <taxon>Bacteria</taxon>
        <taxon>Pseudomonadati</taxon>
        <taxon>Bacteroidota</taxon>
        <taxon>Cytophagia</taxon>
        <taxon>Cytophagales</taxon>
        <taxon>Spirosomataceae</taxon>
        <taxon>Runella</taxon>
    </lineage>
</organism>
<keyword evidence="1" id="KW-1133">Transmembrane helix</keyword>
<accession>A0A369I9H4</accession>
<proteinExistence type="predicted"/>
<feature type="transmembrane region" description="Helical" evidence="1">
    <location>
        <begin position="349"/>
        <end position="368"/>
    </location>
</feature>
<keyword evidence="1" id="KW-0472">Membrane</keyword>
<feature type="transmembrane region" description="Helical" evidence="1">
    <location>
        <begin position="273"/>
        <end position="298"/>
    </location>
</feature>
<gene>
    <name evidence="2" type="ORF">DVG78_08355</name>
</gene>
<feature type="transmembrane region" description="Helical" evidence="1">
    <location>
        <begin position="169"/>
        <end position="201"/>
    </location>
</feature>
<feature type="transmembrane region" description="Helical" evidence="1">
    <location>
        <begin position="140"/>
        <end position="163"/>
    </location>
</feature>
<comment type="caution">
    <text evidence="2">The sequence shown here is derived from an EMBL/GenBank/DDBJ whole genome shotgun (WGS) entry which is preliminary data.</text>
</comment>
<sequence length="575" mass="66993">MKQKFTTSSLSFIFAILPFVFFCIFLIFFTTNLPQGDDFDLILNFLSEYVSAKDGFVEKWKLLSAQFVEHRLFYTRLIVLSQYLLSGEVSFYIITILGNLSLVGIFIISWQQLKLAGHSIYYLIPISLLLFQPCYSYDGVLWPAATLAYNSVSFFALLTIHWLSSRHNLHFWLALGAAALCTYTFGNGVLVLVAGAGLLMIQKRWKELLIWSIFTISILLVYFSDYQQYENRNNPIHNLINHPQYIFLNLLVFLGSALNWDEQWLRPLNLNDSASVLAGGLVLATFLYLFFLTIKAWIQPNLPPQKVNKSERRFKEFLFGSLTFFILTGFLLCISRVDKDQIFAHINRYRIHSVVGLVLTYCMALRYLQSKSLLFALTLGSILGIFMLSYFHFYSIFAQYKREYITAQYNWVTSNQWFIYRDTSYWEESSKLIMNKAAKSINFRITDSPFSQVIVKNEIVPDFKIEHNKSQKMLKIMGSASKLRPFGASEDYFVAFKNLTTSTTYLVSATYDRRSIRLVLMGENYYYPQFHRELTYRHFPTGTYQIGVAYCRNNTLELKWQPFTFEAVQESNLVY</sequence>
<feature type="transmembrane region" description="Helical" evidence="1">
    <location>
        <begin position="89"/>
        <end position="110"/>
    </location>
</feature>
<reference evidence="2 3" key="1">
    <citation type="submission" date="2018-07" db="EMBL/GenBank/DDBJ databases">
        <title>Genome analysis of Runella aurantiaca.</title>
        <authorList>
            <person name="Yang X."/>
        </authorList>
    </citation>
    <scope>NUCLEOTIDE SEQUENCE [LARGE SCALE GENOMIC DNA]</scope>
    <source>
        <strain evidence="2 3">YX9</strain>
    </source>
</reference>
<keyword evidence="1" id="KW-0812">Transmembrane</keyword>
<evidence type="ECO:0000313" key="3">
    <source>
        <dbReference type="Proteomes" id="UP000253141"/>
    </source>
</evidence>
<keyword evidence="3" id="KW-1185">Reference proteome</keyword>
<feature type="transmembrane region" description="Helical" evidence="1">
    <location>
        <begin position="244"/>
        <end position="261"/>
    </location>
</feature>
<dbReference type="EMBL" id="QPIW01000005">
    <property type="protein sequence ID" value="RDB06268.1"/>
    <property type="molecule type" value="Genomic_DNA"/>
</dbReference>